<organism evidence="1">
    <name type="scientific">Moorella thermoacetica Y72</name>
    <dbReference type="NCBI Taxonomy" id="1325331"/>
    <lineage>
        <taxon>Bacteria</taxon>
        <taxon>Bacillati</taxon>
        <taxon>Bacillota</taxon>
        <taxon>Clostridia</taxon>
        <taxon>Neomoorellales</taxon>
        <taxon>Neomoorellaceae</taxon>
        <taxon>Neomoorella</taxon>
    </lineage>
</organism>
<dbReference type="EMBL" id="DF238840">
    <property type="protein sequence ID" value="GAF26215.1"/>
    <property type="molecule type" value="Genomic_DNA"/>
</dbReference>
<reference evidence="1" key="1">
    <citation type="journal article" date="2014" name="Gene">
        <title>Genome-guided analysis of transformation efficiency and carbon dioxide assimilation by Moorella thermoacetica Y72.</title>
        <authorList>
            <person name="Tsukahara K."/>
            <person name="Kita A."/>
            <person name="Nakashimada Y."/>
            <person name="Hoshino T."/>
            <person name="Murakami K."/>
        </authorList>
    </citation>
    <scope>NUCLEOTIDE SEQUENCE [LARGE SCALE GENOMIC DNA]</scope>
    <source>
        <strain evidence="1">Y72</strain>
    </source>
</reference>
<keyword evidence="1" id="KW-0418">Kinase</keyword>
<protein>
    <submittedName>
        <fullName evidence="1">Signal transduction histidine kinase regulating C4-dicarboxylate transport system</fullName>
    </submittedName>
</protein>
<dbReference type="Proteomes" id="UP000063718">
    <property type="component" value="Unassembled WGS sequence"/>
</dbReference>
<name>A0A0S6UAR1_NEOTH</name>
<sequence length="55" mass="5903">MFPTPDNCALINCAIGQFDPASSGVTHHVGIGYYIPLPVIKKSGTLYLTVIKLNL</sequence>
<evidence type="ECO:0000313" key="1">
    <source>
        <dbReference type="EMBL" id="GAF26215.1"/>
    </source>
</evidence>
<keyword evidence="1" id="KW-0808">Transferase</keyword>
<dbReference type="GO" id="GO:0016301">
    <property type="term" value="F:kinase activity"/>
    <property type="evidence" value="ECO:0007669"/>
    <property type="project" value="UniProtKB-KW"/>
</dbReference>
<gene>
    <name evidence="1" type="ORF">MTY_1554</name>
</gene>
<accession>A0A0S6UAR1</accession>
<dbReference type="AlphaFoldDB" id="A0A0S6UAR1"/>
<proteinExistence type="predicted"/>